<dbReference type="GeneID" id="116212249"/>
<dbReference type="SMART" id="SM00184">
    <property type="entry name" value="RING"/>
    <property type="match status" value="1"/>
</dbReference>
<name>A0A6P8EBE4_PUNGR</name>
<evidence type="ECO:0000313" key="4">
    <source>
        <dbReference type="Proteomes" id="UP000515151"/>
    </source>
</evidence>
<feature type="compositionally biased region" description="Low complexity" evidence="2">
    <location>
        <begin position="175"/>
        <end position="198"/>
    </location>
</feature>
<accession>A0A6P8EBE4</accession>
<keyword evidence="1" id="KW-0862">Zinc</keyword>
<dbReference type="OrthoDB" id="416496at2759"/>
<dbReference type="GO" id="GO:0008270">
    <property type="term" value="F:zinc ion binding"/>
    <property type="evidence" value="ECO:0007669"/>
    <property type="project" value="UniProtKB-KW"/>
</dbReference>
<feature type="region of interest" description="Disordered" evidence="2">
    <location>
        <begin position="428"/>
        <end position="452"/>
    </location>
</feature>
<evidence type="ECO:0000256" key="2">
    <source>
        <dbReference type="SAM" id="MobiDB-lite"/>
    </source>
</evidence>
<proteinExistence type="predicted"/>
<feature type="region of interest" description="Disordered" evidence="2">
    <location>
        <begin position="143"/>
        <end position="202"/>
    </location>
</feature>
<dbReference type="PANTHER" id="PTHR31150:SF23">
    <property type="entry name" value="MANDELONITRILE LYASE-RELATED"/>
    <property type="match status" value="1"/>
</dbReference>
<dbReference type="SUPFAM" id="SSF57850">
    <property type="entry name" value="RING/U-box"/>
    <property type="match status" value="1"/>
</dbReference>
<keyword evidence="1" id="KW-0479">Metal-binding</keyword>
<keyword evidence="1" id="KW-0863">Zinc-finger</keyword>
<gene>
    <name evidence="5" type="primary">LOC116212249</name>
</gene>
<organism evidence="4 5">
    <name type="scientific">Punica granatum</name>
    <name type="common">Pomegranate</name>
    <dbReference type="NCBI Taxonomy" id="22663"/>
    <lineage>
        <taxon>Eukaryota</taxon>
        <taxon>Viridiplantae</taxon>
        <taxon>Streptophyta</taxon>
        <taxon>Embryophyta</taxon>
        <taxon>Tracheophyta</taxon>
        <taxon>Spermatophyta</taxon>
        <taxon>Magnoliopsida</taxon>
        <taxon>eudicotyledons</taxon>
        <taxon>Gunneridae</taxon>
        <taxon>Pentapetalae</taxon>
        <taxon>rosids</taxon>
        <taxon>malvids</taxon>
        <taxon>Myrtales</taxon>
        <taxon>Lythraceae</taxon>
        <taxon>Punica</taxon>
    </lineage>
</organism>
<dbReference type="Gene3D" id="3.30.40.10">
    <property type="entry name" value="Zinc/RING finger domain, C3HC4 (zinc finger)"/>
    <property type="match status" value="1"/>
</dbReference>
<dbReference type="InterPro" id="IPR001841">
    <property type="entry name" value="Znf_RING"/>
</dbReference>
<feature type="domain" description="RING-type" evidence="3">
    <location>
        <begin position="272"/>
        <end position="330"/>
    </location>
</feature>
<dbReference type="InterPro" id="IPR013083">
    <property type="entry name" value="Znf_RING/FYVE/PHD"/>
</dbReference>
<protein>
    <submittedName>
        <fullName evidence="5">Uncharacterized protein LOC116212249</fullName>
    </submittedName>
</protein>
<sequence>MSFQFSISFWSKPFREARQHPQIPFLGVLKKIAKTGSLCCVAARPHESNEASGDWSVGQQEPYWRTNTSYSPPPSRWDFHIQFEGLPHGLNDADQLYGSSASSNSKDSRRWVRGNHFFNHQHSVSDVGSDFSQAPQWTPPAIQEISVHNNGSTRRRDPASRSLSFEPAFEESPANRDSLASSSSRSDSSESEFGSRFRFPTQRNSSGRRFFVSKPVHPLSLPIQSPARDASDIDHRLSSASSSVDLSFTDASEPLESELCDGSRSSSNDQRCGLCGRFLMQRSPWSSRRIVRSGDLPVAGVLSCHHVFHAECLEQTTSKMHKSDPPCPICAKMEDYNSPERRIYSRLRSNFPRLRTFSEEGPSRPWGCGQVRDCVEGAFHAPPRNSMVLLNRNRLKKNLSLKGASLSKEFPGKVKRSGPCSSSSPFWAGSSVGQSATPKVAVCPSPGSCESL</sequence>
<evidence type="ECO:0000259" key="3">
    <source>
        <dbReference type="PROSITE" id="PS50089"/>
    </source>
</evidence>
<evidence type="ECO:0000313" key="5">
    <source>
        <dbReference type="RefSeq" id="XP_031402676.1"/>
    </source>
</evidence>
<reference evidence="5" key="2">
    <citation type="submission" date="2025-08" db="UniProtKB">
        <authorList>
            <consortium name="RefSeq"/>
        </authorList>
    </citation>
    <scope>IDENTIFICATION</scope>
    <source>
        <tissue evidence="5">Leaf</tissue>
    </source>
</reference>
<keyword evidence="4" id="KW-1185">Reference proteome</keyword>
<dbReference type="PANTHER" id="PTHR31150">
    <property type="entry name" value="EXPRESSED PROTEIN"/>
    <property type="match status" value="1"/>
</dbReference>
<dbReference type="RefSeq" id="XP_031402676.1">
    <property type="nucleotide sequence ID" value="XM_031546816.1"/>
</dbReference>
<feature type="compositionally biased region" description="Polar residues" evidence="2">
    <location>
        <begin position="428"/>
        <end position="437"/>
    </location>
</feature>
<reference evidence="4" key="1">
    <citation type="journal article" date="2020" name="Plant Biotechnol. J.">
        <title>The pomegranate (Punica granatum L.) draft genome dissects genetic divergence between soft- and hard-seeded cultivars.</title>
        <authorList>
            <person name="Luo X."/>
            <person name="Li H."/>
            <person name="Wu Z."/>
            <person name="Yao W."/>
            <person name="Zhao P."/>
            <person name="Cao D."/>
            <person name="Yu H."/>
            <person name="Li K."/>
            <person name="Poudel K."/>
            <person name="Zhao D."/>
            <person name="Zhang F."/>
            <person name="Xia X."/>
            <person name="Chen L."/>
            <person name="Wang Q."/>
            <person name="Jing D."/>
            <person name="Cao S."/>
        </authorList>
    </citation>
    <scope>NUCLEOTIDE SEQUENCE [LARGE SCALE GENOMIC DNA]</scope>
    <source>
        <strain evidence="4">cv. Tunisia</strain>
    </source>
</reference>
<dbReference type="PROSITE" id="PS50089">
    <property type="entry name" value="ZF_RING_2"/>
    <property type="match status" value="1"/>
</dbReference>
<dbReference type="AlphaFoldDB" id="A0A6P8EBE4"/>
<evidence type="ECO:0000256" key="1">
    <source>
        <dbReference type="PROSITE-ProRule" id="PRU00175"/>
    </source>
</evidence>
<dbReference type="Proteomes" id="UP000515151">
    <property type="component" value="Chromosome 6"/>
</dbReference>